<feature type="region of interest" description="Disordered" evidence="2">
    <location>
        <begin position="553"/>
        <end position="572"/>
    </location>
</feature>
<dbReference type="OrthoDB" id="6377954at2759"/>
<dbReference type="GO" id="GO:0010369">
    <property type="term" value="C:chromocenter"/>
    <property type="evidence" value="ECO:0007669"/>
    <property type="project" value="TreeGrafter"/>
</dbReference>
<keyword evidence="1" id="KW-0175">Coiled coil</keyword>
<dbReference type="InterPro" id="IPR016177">
    <property type="entry name" value="DNA-bd_dom_sf"/>
</dbReference>
<keyword evidence="4" id="KW-1185">Reference proteome</keyword>
<evidence type="ECO:0000313" key="3">
    <source>
        <dbReference type="EMBL" id="CAF2891312.1"/>
    </source>
</evidence>
<organism evidence="3 4">
    <name type="scientific">Lepeophtheirus salmonis</name>
    <name type="common">Salmon louse</name>
    <name type="synonym">Caligus salmonis</name>
    <dbReference type="NCBI Taxonomy" id="72036"/>
    <lineage>
        <taxon>Eukaryota</taxon>
        <taxon>Metazoa</taxon>
        <taxon>Ecdysozoa</taxon>
        <taxon>Arthropoda</taxon>
        <taxon>Crustacea</taxon>
        <taxon>Multicrustacea</taxon>
        <taxon>Hexanauplia</taxon>
        <taxon>Copepoda</taxon>
        <taxon>Siphonostomatoida</taxon>
        <taxon>Caligidae</taxon>
        <taxon>Lepeophtheirus</taxon>
    </lineage>
</organism>
<evidence type="ECO:0000313" key="4">
    <source>
        <dbReference type="Proteomes" id="UP000675881"/>
    </source>
</evidence>
<dbReference type="PROSITE" id="PS50982">
    <property type="entry name" value="MBD"/>
    <property type="match status" value="1"/>
</dbReference>
<dbReference type="InterPro" id="IPR000313">
    <property type="entry name" value="PWWP_dom"/>
</dbReference>
<protein>
    <submittedName>
        <fullName evidence="3">MBD5</fullName>
    </submittedName>
</protein>
<reference evidence="3" key="1">
    <citation type="submission" date="2021-02" db="EMBL/GenBank/DDBJ databases">
        <authorList>
            <person name="Bekaert M."/>
        </authorList>
    </citation>
    <scope>NUCLEOTIDE SEQUENCE</scope>
    <source>
        <strain evidence="3">IoA-00</strain>
    </source>
</reference>
<evidence type="ECO:0000256" key="1">
    <source>
        <dbReference type="SAM" id="Coils"/>
    </source>
</evidence>
<dbReference type="Pfam" id="PF01429">
    <property type="entry name" value="MBD"/>
    <property type="match status" value="1"/>
</dbReference>
<dbReference type="EMBL" id="HG994582">
    <property type="protein sequence ID" value="CAF2891312.1"/>
    <property type="molecule type" value="Genomic_DNA"/>
</dbReference>
<dbReference type="Gene3D" id="2.30.30.140">
    <property type="match status" value="1"/>
</dbReference>
<dbReference type="AlphaFoldDB" id="A0A7R8CQA2"/>
<dbReference type="GO" id="GO:0005634">
    <property type="term" value="C:nucleus"/>
    <property type="evidence" value="ECO:0007669"/>
    <property type="project" value="TreeGrafter"/>
</dbReference>
<dbReference type="PANTHER" id="PTHR16112">
    <property type="entry name" value="METHYL-CPG BINDING PROTEIN, DROSOPHILA"/>
    <property type="match status" value="1"/>
</dbReference>
<proteinExistence type="predicted"/>
<dbReference type="SMART" id="SM00391">
    <property type="entry name" value="MBD"/>
    <property type="match status" value="1"/>
</dbReference>
<dbReference type="Gene3D" id="3.30.890.10">
    <property type="entry name" value="Methyl-cpg-binding Protein 2, Chain A"/>
    <property type="match status" value="1"/>
</dbReference>
<accession>A0A7R8CQA2</accession>
<dbReference type="GO" id="GO:0003677">
    <property type="term" value="F:DNA binding"/>
    <property type="evidence" value="ECO:0007669"/>
    <property type="project" value="InterPro"/>
</dbReference>
<gene>
    <name evidence="3" type="ORF">LSAA_7287</name>
</gene>
<dbReference type="PROSITE" id="PS50812">
    <property type="entry name" value="PWWP"/>
    <property type="match status" value="1"/>
</dbReference>
<evidence type="ECO:0000256" key="2">
    <source>
        <dbReference type="SAM" id="MobiDB-lite"/>
    </source>
</evidence>
<dbReference type="Pfam" id="PF00855">
    <property type="entry name" value="PWWP"/>
    <property type="match status" value="1"/>
</dbReference>
<dbReference type="SUPFAM" id="SSF63748">
    <property type="entry name" value="Tudor/PWWP/MBT"/>
    <property type="match status" value="1"/>
</dbReference>
<dbReference type="SUPFAM" id="SSF54171">
    <property type="entry name" value="DNA-binding domain"/>
    <property type="match status" value="1"/>
</dbReference>
<sequence length="745" mass="83593">MLTQRLTTTLLKYLVATDVSDSFQIPFNNSYPSVMFDDDERGRIPSGTPAHALPGNLSRYYEAKKSPALILVPPGWKRLILPEKVVYFSPSGIRLRSLADVKDYLTTEGTCKCGLSCGVFPDKIFDFDYKKQSELGTYETLKLRNKSSCQHNEDVSNISSIKSHLHCPKFYDEKKFKKKKKKKNKSTNGLAMIEIIKAKEAEKQRINEIICEQKKEYEDQIKVTNPGLPQRDNAICLLLLYHKITPSATHTTLVHNQGYHQMNSSVPGTKVVTPVPTNIQTTVPQNMQIVSQPHQTTIQTCDAFDQHYKRPCSHAHSSHAIRSTAAAVTATTAAASSTSLLAPSTPQCIIPPPTPPPPPHQQQPPFVIGNNGNPSPFHGNSSIISPQNVVINQGSSLMNPVILQNGLLMQTPGQQQIVYNQFPEGTSSIVQYSQPPPQRSLHVQGQQQSQFFPKPSSYPQTYIMTNTGQLYPTKKLSPKKVMSPPLSPPKLTKEIYDDTIDFETNESLEEIDRQHNISSPAHLLQKKFKKNHHFLKKNSSPLKTSFLQSNQVDSSGLRATPPHSSSRIKNNSNRILFVNSDDSDYEEDEYEEKLSKKKTLSLQKKKRKKRNADDLIIQKSNSIKHSDGEDDYSLDDSGTSGNSSHNADDFKIGDLVWGPFGAFPSWPGKLIRGADEEQKVLICWFGSKAITEEDPTILKTLSEGFDAHHKERKKMRKSRKLNANLEKAIQEAMMELDNEENMRCS</sequence>
<feature type="coiled-coil region" evidence="1">
    <location>
        <begin position="715"/>
        <end position="742"/>
    </location>
</feature>
<dbReference type="CDD" id="cd20141">
    <property type="entry name" value="PWWP_MBD5"/>
    <property type="match status" value="1"/>
</dbReference>
<dbReference type="PANTHER" id="PTHR16112:SF16">
    <property type="entry name" value="SIX-BANDED, ISOFORM H"/>
    <property type="match status" value="1"/>
</dbReference>
<name>A0A7R8CQA2_LEPSM</name>
<dbReference type="GO" id="GO:0003682">
    <property type="term" value="F:chromatin binding"/>
    <property type="evidence" value="ECO:0007669"/>
    <property type="project" value="TreeGrafter"/>
</dbReference>
<feature type="compositionally biased region" description="Polar residues" evidence="2">
    <location>
        <begin position="636"/>
        <end position="645"/>
    </location>
</feature>
<feature type="compositionally biased region" description="Pro residues" evidence="2">
    <location>
        <begin position="349"/>
        <end position="362"/>
    </location>
</feature>
<feature type="region of interest" description="Disordered" evidence="2">
    <location>
        <begin position="610"/>
        <end position="645"/>
    </location>
</feature>
<dbReference type="InterPro" id="IPR001739">
    <property type="entry name" value="Methyl_CpG_DNA-bd"/>
</dbReference>
<dbReference type="Proteomes" id="UP000675881">
    <property type="component" value="Chromosome 3"/>
</dbReference>
<feature type="region of interest" description="Disordered" evidence="2">
    <location>
        <begin position="343"/>
        <end position="363"/>
    </location>
</feature>